<protein>
    <recommendedName>
        <fullName evidence="1">DUF4007 domain-containing protein</fullName>
    </recommendedName>
</protein>
<evidence type="ECO:0000313" key="3">
    <source>
        <dbReference type="Proteomes" id="UP000236724"/>
    </source>
</evidence>
<dbReference type="AlphaFoldDB" id="A0A1H6F452"/>
<dbReference type="OrthoDB" id="747541at2"/>
<sequence length="94" mass="11066">MTILKEIYFFNKSRWIINLCESIVYNELGLKVFAEGGYNPYLEDEGTLWLIHWLLASNSMIATATFWKPELTTLTQEQGFEFKYFVRVEASLNE</sequence>
<gene>
    <name evidence="2" type="ORF">MBHS_00790</name>
</gene>
<evidence type="ECO:0000259" key="1">
    <source>
        <dbReference type="Pfam" id="PF13182"/>
    </source>
</evidence>
<evidence type="ECO:0000313" key="2">
    <source>
        <dbReference type="EMBL" id="SEH04937.1"/>
    </source>
</evidence>
<dbReference type="EMBL" id="FMSV02000136">
    <property type="protein sequence ID" value="SEH04937.1"/>
    <property type="molecule type" value="Genomic_DNA"/>
</dbReference>
<dbReference type="Pfam" id="PF13182">
    <property type="entry name" value="DUF4007"/>
    <property type="match status" value="1"/>
</dbReference>
<reference evidence="2 3" key="1">
    <citation type="submission" date="2016-10" db="EMBL/GenBank/DDBJ databases">
        <authorList>
            <person name="de Groot N.N."/>
        </authorList>
    </citation>
    <scope>NUCLEOTIDE SEQUENCE [LARGE SCALE GENOMIC DNA]</scope>
    <source>
        <strain evidence="2">MBHS1</strain>
    </source>
</reference>
<feature type="domain" description="DUF4007" evidence="1">
    <location>
        <begin position="23"/>
        <end position="72"/>
    </location>
</feature>
<keyword evidence="3" id="KW-1185">Reference proteome</keyword>
<accession>A0A1H6F452</accession>
<name>A0A1H6F452_9GAMM</name>
<dbReference type="Proteomes" id="UP000236724">
    <property type="component" value="Unassembled WGS sequence"/>
</dbReference>
<dbReference type="InterPro" id="IPR025248">
    <property type="entry name" value="DUF4007"/>
</dbReference>
<organism evidence="2 3">
    <name type="scientific">Candidatus Venteria ishoeyi</name>
    <dbReference type="NCBI Taxonomy" id="1899563"/>
    <lineage>
        <taxon>Bacteria</taxon>
        <taxon>Pseudomonadati</taxon>
        <taxon>Pseudomonadota</taxon>
        <taxon>Gammaproteobacteria</taxon>
        <taxon>Thiotrichales</taxon>
        <taxon>Thiotrichaceae</taxon>
        <taxon>Venteria</taxon>
    </lineage>
</organism>
<dbReference type="RefSeq" id="WP_103918942.1">
    <property type="nucleotide sequence ID" value="NZ_FMSV02000136.1"/>
</dbReference>
<proteinExistence type="predicted"/>